<feature type="compositionally biased region" description="Acidic residues" evidence="1">
    <location>
        <begin position="148"/>
        <end position="158"/>
    </location>
</feature>
<evidence type="ECO:0000256" key="1">
    <source>
        <dbReference type="SAM" id="MobiDB-lite"/>
    </source>
</evidence>
<sequence>MDSSSVTDQSPGPSPESPVARTTNSSFVADFRSRRTDETAQDPSPSTFFELARPTTPARKPRNLKNLGINTSSSLGNLRSTQTATTLVVEKKEKNTSAPASPSFIKPPTPPKRRPSNLSLAISTPGSNDNKPMKTVKSKPSGLSEVPYEMEEEADLEPNFDVPQSREEKPAAYPNGPIEIYPSGIFLYCEPTLEQACNFDVIINVASEVKNPLITPASQLRKDINARRVDGPAAENPDFAALSRRRRGSDSSPPTPKVVPVMQVMPAGERVIDGKKYKTPEYIHMPWEHNTDIVADLYKLVRTMDERVREGKRVLVHCQCGRASTGSMILLSPGPLSAPSGMFAPGFRQSWAASETNFDLSPKSSPKATPYVDPAGHVIPVLSVSNDDAAEKPAPSTSFSLSPWPPSHDYSSESTPTSDDSQPPHPPLSPRFPEFRMSGLDEDSEDSDVASPVRTAFPSDMFAPTSNAEKDVVSPRGSEFHMTPLKPKEEDEDPFGLTSPTRFEFPSDLHKRTSLTPPRLDQPDFRRPSFQAILPPSHLAQPETSNGFASLDGTAHGTPTIRPISDNTKAIGMDARMDSVSAVPQSTISSLAQSPSKPMTTTQEGSITPTNPAKFSLSTPSPPRQPGLRTRYSSPNMREQRQLHKLQTEMEAKLPNRSPQPTQAVDDLDALTSPRAEEFTRNPFHFDLLVSTHDNSPTSSNETVKDEQACTEWIEKRQWTPQKTLDEDPRSPVQTGVSPIVRNIWDVL</sequence>
<accession>A0A6A6RRK4</accession>
<reference evidence="3" key="1">
    <citation type="journal article" date="2020" name="Stud. Mycol.">
        <title>101 Dothideomycetes genomes: a test case for predicting lifestyles and emergence of pathogens.</title>
        <authorList>
            <person name="Haridas S."/>
            <person name="Albert R."/>
            <person name="Binder M."/>
            <person name="Bloem J."/>
            <person name="Labutti K."/>
            <person name="Salamov A."/>
            <person name="Andreopoulos B."/>
            <person name="Baker S."/>
            <person name="Barry K."/>
            <person name="Bills G."/>
            <person name="Bluhm B."/>
            <person name="Cannon C."/>
            <person name="Castanera R."/>
            <person name="Culley D."/>
            <person name="Daum C."/>
            <person name="Ezra D."/>
            <person name="Gonzalez J."/>
            <person name="Henrissat B."/>
            <person name="Kuo A."/>
            <person name="Liang C."/>
            <person name="Lipzen A."/>
            <person name="Lutzoni F."/>
            <person name="Magnuson J."/>
            <person name="Mondo S."/>
            <person name="Nolan M."/>
            <person name="Ohm R."/>
            <person name="Pangilinan J."/>
            <person name="Park H.-J."/>
            <person name="Ramirez L."/>
            <person name="Alfaro M."/>
            <person name="Sun H."/>
            <person name="Tritt A."/>
            <person name="Yoshinaga Y."/>
            <person name="Zwiers L.-H."/>
            <person name="Turgeon B."/>
            <person name="Goodwin S."/>
            <person name="Spatafora J."/>
            <person name="Crous P."/>
            <person name="Grigoriev I."/>
        </authorList>
    </citation>
    <scope>NUCLEOTIDE SEQUENCE</scope>
    <source>
        <strain evidence="3">CBS 473.64</strain>
    </source>
</reference>
<dbReference type="AlphaFoldDB" id="A0A6A6RRK4"/>
<evidence type="ECO:0000313" key="3">
    <source>
        <dbReference type="EMBL" id="KAF2637251.1"/>
    </source>
</evidence>
<dbReference type="EMBL" id="MU006794">
    <property type="protein sequence ID" value="KAF2637251.1"/>
    <property type="molecule type" value="Genomic_DNA"/>
</dbReference>
<feature type="compositionally biased region" description="Polar residues" evidence="1">
    <location>
        <begin position="412"/>
        <end position="421"/>
    </location>
</feature>
<protein>
    <recommendedName>
        <fullName evidence="2">Tyrosine specific protein phosphatases domain-containing protein</fullName>
    </recommendedName>
</protein>
<dbReference type="Gene3D" id="3.90.190.10">
    <property type="entry name" value="Protein tyrosine phosphatase superfamily"/>
    <property type="match status" value="1"/>
</dbReference>
<gene>
    <name evidence="3" type="ORF">P280DRAFT_407532</name>
</gene>
<dbReference type="Proteomes" id="UP000799753">
    <property type="component" value="Unassembled WGS sequence"/>
</dbReference>
<proteinExistence type="predicted"/>
<feature type="compositionally biased region" description="Polar residues" evidence="1">
    <location>
        <begin position="68"/>
        <end position="86"/>
    </location>
</feature>
<organism evidence="3 4">
    <name type="scientific">Massarina eburnea CBS 473.64</name>
    <dbReference type="NCBI Taxonomy" id="1395130"/>
    <lineage>
        <taxon>Eukaryota</taxon>
        <taxon>Fungi</taxon>
        <taxon>Dikarya</taxon>
        <taxon>Ascomycota</taxon>
        <taxon>Pezizomycotina</taxon>
        <taxon>Dothideomycetes</taxon>
        <taxon>Pleosporomycetidae</taxon>
        <taxon>Pleosporales</taxon>
        <taxon>Massarineae</taxon>
        <taxon>Massarinaceae</taxon>
        <taxon>Massarina</taxon>
    </lineage>
</organism>
<feature type="compositionally biased region" description="Polar residues" evidence="1">
    <location>
        <begin position="1"/>
        <end position="11"/>
    </location>
</feature>
<feature type="compositionally biased region" description="Polar residues" evidence="1">
    <location>
        <begin position="116"/>
        <end position="130"/>
    </location>
</feature>
<dbReference type="OrthoDB" id="426001at2759"/>
<dbReference type="InterPro" id="IPR000387">
    <property type="entry name" value="Tyr_Pase_dom"/>
</dbReference>
<evidence type="ECO:0000313" key="4">
    <source>
        <dbReference type="Proteomes" id="UP000799753"/>
    </source>
</evidence>
<feature type="compositionally biased region" description="Polar residues" evidence="1">
    <location>
        <begin position="582"/>
        <end position="619"/>
    </location>
</feature>
<keyword evidence="4" id="KW-1185">Reference proteome</keyword>
<name>A0A6A6RRK4_9PLEO</name>
<feature type="domain" description="Tyrosine specific protein phosphatases" evidence="2">
    <location>
        <begin position="295"/>
        <end position="331"/>
    </location>
</feature>
<dbReference type="SUPFAM" id="SSF52799">
    <property type="entry name" value="(Phosphotyrosine protein) phosphatases II"/>
    <property type="match status" value="1"/>
</dbReference>
<feature type="region of interest" description="Disordered" evidence="1">
    <location>
        <begin position="1"/>
        <end position="174"/>
    </location>
</feature>
<feature type="region of interest" description="Disordered" evidence="1">
    <location>
        <begin position="228"/>
        <end position="259"/>
    </location>
</feature>
<evidence type="ECO:0000259" key="2">
    <source>
        <dbReference type="PROSITE" id="PS50056"/>
    </source>
</evidence>
<feature type="region of interest" description="Disordered" evidence="1">
    <location>
        <begin position="388"/>
        <end position="642"/>
    </location>
</feature>
<dbReference type="InterPro" id="IPR029021">
    <property type="entry name" value="Prot-tyrosine_phosphatase-like"/>
</dbReference>
<dbReference type="PROSITE" id="PS50056">
    <property type="entry name" value="TYR_PHOSPHATASE_2"/>
    <property type="match status" value="1"/>
</dbReference>